<keyword evidence="2" id="KW-1185">Reference proteome</keyword>
<proteinExistence type="predicted"/>
<evidence type="ECO:0000313" key="2">
    <source>
        <dbReference type="Proteomes" id="UP001061991"/>
    </source>
</evidence>
<accession>A0ACD4D4Q1</accession>
<sequence>MDEMFVSYPESFSPQERGGKHEIPPFGCYRNTRWNRSFWNLNQFIPCRRKVPLHIFRYCGPFSEARSGTDRNDITIFGGSFVKNAFGGAIQVFGAELTWQLHHRSGGNGTFGDMGEGSNANSAYVTAFENWARLEFSENVQKSESAT</sequence>
<protein>
    <submittedName>
        <fullName evidence="1">Uncharacterized protein</fullName>
    </submittedName>
</protein>
<dbReference type="Proteomes" id="UP001061991">
    <property type="component" value="Chromosome"/>
</dbReference>
<reference evidence="1" key="1">
    <citation type="submission" date="2022-09" db="EMBL/GenBank/DDBJ databases">
        <title>Interaction between co-microsymbionts with complementary sets of symbiotic genes in legume-rhizobium systems.</title>
        <authorList>
            <person name="Safronova V."/>
            <person name="Sazanova A."/>
            <person name="Afonin A."/>
            <person name="Chirak E."/>
        </authorList>
    </citation>
    <scope>NUCLEOTIDE SEQUENCE</scope>
    <source>
        <strain evidence="1">A18/3m</strain>
    </source>
</reference>
<organism evidence="1 2">
    <name type="scientific">Phyllobacterium zundukense</name>
    <dbReference type="NCBI Taxonomy" id="1867719"/>
    <lineage>
        <taxon>Bacteria</taxon>
        <taxon>Pseudomonadati</taxon>
        <taxon>Pseudomonadota</taxon>
        <taxon>Alphaproteobacteria</taxon>
        <taxon>Hyphomicrobiales</taxon>
        <taxon>Phyllobacteriaceae</taxon>
        <taxon>Phyllobacterium</taxon>
    </lineage>
</organism>
<dbReference type="EMBL" id="CP104973">
    <property type="protein sequence ID" value="UXN60715.1"/>
    <property type="molecule type" value="Genomic_DNA"/>
</dbReference>
<evidence type="ECO:0000313" key="1">
    <source>
        <dbReference type="EMBL" id="UXN60715.1"/>
    </source>
</evidence>
<name>A0ACD4D4Q1_9HYPH</name>
<gene>
    <name evidence="1" type="ORF">N8E88_30280</name>
</gene>